<dbReference type="PANTHER" id="PTHR11727">
    <property type="entry name" value="DIMETHYLADENOSINE TRANSFERASE"/>
    <property type="match status" value="1"/>
</dbReference>
<dbReference type="SMART" id="SM00650">
    <property type="entry name" value="rADc"/>
    <property type="match status" value="1"/>
</dbReference>
<evidence type="ECO:0000256" key="6">
    <source>
        <dbReference type="ARBA" id="ARBA00022884"/>
    </source>
</evidence>
<dbReference type="PROSITE" id="PS51689">
    <property type="entry name" value="SAM_RNA_A_N6_MT"/>
    <property type="match status" value="1"/>
</dbReference>
<name>A0A227KE64_9BURK</name>
<evidence type="ECO:0000256" key="1">
    <source>
        <dbReference type="ARBA" id="ARBA00022490"/>
    </source>
</evidence>
<evidence type="ECO:0000256" key="4">
    <source>
        <dbReference type="ARBA" id="ARBA00022679"/>
    </source>
</evidence>
<dbReference type="RefSeq" id="WP_066594069.1">
    <property type="nucleotide sequence ID" value="NZ_CAJTBZ010000003.1"/>
</dbReference>
<dbReference type="GO" id="GO:0005829">
    <property type="term" value="C:cytosol"/>
    <property type="evidence" value="ECO:0007669"/>
    <property type="project" value="TreeGrafter"/>
</dbReference>
<evidence type="ECO:0000259" key="9">
    <source>
        <dbReference type="SMART" id="SM00650"/>
    </source>
</evidence>
<organism evidence="10 11">
    <name type="scientific">Turicimonas muris</name>
    <dbReference type="NCBI Taxonomy" id="1796652"/>
    <lineage>
        <taxon>Bacteria</taxon>
        <taxon>Pseudomonadati</taxon>
        <taxon>Pseudomonadota</taxon>
        <taxon>Betaproteobacteria</taxon>
        <taxon>Burkholderiales</taxon>
        <taxon>Sutterellaceae</taxon>
        <taxon>Turicimonas</taxon>
    </lineage>
</organism>
<proteinExistence type="inferred from homology"/>
<dbReference type="Pfam" id="PF00398">
    <property type="entry name" value="RrnaAD"/>
    <property type="match status" value="1"/>
</dbReference>
<dbReference type="PANTHER" id="PTHR11727:SF7">
    <property type="entry name" value="DIMETHYLADENOSINE TRANSFERASE-RELATED"/>
    <property type="match status" value="1"/>
</dbReference>
<comment type="catalytic activity">
    <reaction evidence="7">
        <text>adenosine(1518)/adenosine(1519) in 16S rRNA + 4 S-adenosyl-L-methionine = N(6)-dimethyladenosine(1518)/N(6)-dimethyladenosine(1519) in 16S rRNA + 4 S-adenosyl-L-homocysteine + 4 H(+)</text>
        <dbReference type="Rhea" id="RHEA:19609"/>
        <dbReference type="Rhea" id="RHEA-COMP:10232"/>
        <dbReference type="Rhea" id="RHEA-COMP:10233"/>
        <dbReference type="ChEBI" id="CHEBI:15378"/>
        <dbReference type="ChEBI" id="CHEBI:57856"/>
        <dbReference type="ChEBI" id="CHEBI:59789"/>
        <dbReference type="ChEBI" id="CHEBI:74411"/>
        <dbReference type="ChEBI" id="CHEBI:74493"/>
        <dbReference type="EC" id="2.1.1.182"/>
    </reaction>
</comment>
<evidence type="ECO:0000256" key="7">
    <source>
        <dbReference type="HAMAP-Rule" id="MF_00607"/>
    </source>
</evidence>
<evidence type="ECO:0000313" key="10">
    <source>
        <dbReference type="EMBL" id="OXE45598.1"/>
    </source>
</evidence>
<dbReference type="Proteomes" id="UP000214610">
    <property type="component" value="Unassembled WGS sequence"/>
</dbReference>
<dbReference type="InterPro" id="IPR029063">
    <property type="entry name" value="SAM-dependent_MTases_sf"/>
</dbReference>
<feature type="binding site" evidence="7 8">
    <location>
        <position position="65"/>
    </location>
    <ligand>
        <name>S-adenosyl-L-methionine</name>
        <dbReference type="ChEBI" id="CHEBI:59789"/>
    </ligand>
</feature>
<sequence>MALVLKSHKAKKNFGQNFLHDDFWIEKIASAVDAQPGQNIVEIGPGQAALTRLMIRDAGCVTCIEIDKDLAQWLQKKFKPEALALIEADVLKVDFALIKPGEKIRLVGNLPYNISSPLLFRLMELADRVIDQHFMLQKEVVDRMAATPGHKAFGRLSVMLQHRYKIVKLFDVPPDAFSPPPKVISSVVRMIPLESPLPVNEKLFERVTAQAFSMKRKTLKNNFAKYFGPEILEEAGIDPGARAEAVSMPSFVALTNLLESKGILLNDCVSATPE</sequence>
<dbReference type="FunFam" id="1.10.8.100:FF:000001">
    <property type="entry name" value="Ribosomal RNA small subunit methyltransferase A"/>
    <property type="match status" value="1"/>
</dbReference>
<feature type="binding site" evidence="7 8">
    <location>
        <position position="109"/>
    </location>
    <ligand>
        <name>S-adenosyl-L-methionine</name>
        <dbReference type="ChEBI" id="CHEBI:59789"/>
    </ligand>
</feature>
<gene>
    <name evidence="7" type="primary">rsmA</name>
    <name evidence="7" type="synonym">ksgA</name>
    <name evidence="10" type="ORF">ADH67_10615</name>
</gene>
<dbReference type="AlphaFoldDB" id="A0A227KE64"/>
<keyword evidence="3 7" id="KW-0489">Methyltransferase</keyword>
<dbReference type="GO" id="GO:0003723">
    <property type="term" value="F:RNA binding"/>
    <property type="evidence" value="ECO:0007669"/>
    <property type="project" value="UniProtKB-UniRule"/>
</dbReference>
<dbReference type="GeneID" id="78362059"/>
<dbReference type="PROSITE" id="PS01131">
    <property type="entry name" value="RRNA_A_DIMETH"/>
    <property type="match status" value="1"/>
</dbReference>
<evidence type="ECO:0000256" key="2">
    <source>
        <dbReference type="ARBA" id="ARBA00022552"/>
    </source>
</evidence>
<dbReference type="SUPFAM" id="SSF53335">
    <property type="entry name" value="S-adenosyl-L-methionine-dependent methyltransferases"/>
    <property type="match status" value="1"/>
</dbReference>
<comment type="caution">
    <text evidence="10">The sequence shown here is derived from an EMBL/GenBank/DDBJ whole genome shotgun (WGS) entry which is preliminary data.</text>
</comment>
<dbReference type="GO" id="GO:0052908">
    <property type="term" value="F:16S rRNA (adenine(1518)-N(6)/adenine(1519)-N(6))-dimethyltransferase activity"/>
    <property type="evidence" value="ECO:0007669"/>
    <property type="project" value="UniProtKB-EC"/>
</dbReference>
<dbReference type="EMBL" id="NHMP01000008">
    <property type="protein sequence ID" value="OXE45598.1"/>
    <property type="molecule type" value="Genomic_DNA"/>
</dbReference>
<comment type="subcellular location">
    <subcellularLocation>
        <location evidence="7">Cytoplasm</location>
    </subcellularLocation>
</comment>
<evidence type="ECO:0000256" key="3">
    <source>
        <dbReference type="ARBA" id="ARBA00022603"/>
    </source>
</evidence>
<dbReference type="InterPro" id="IPR020598">
    <property type="entry name" value="rRNA_Ade_methylase_Trfase_N"/>
</dbReference>
<dbReference type="InterPro" id="IPR020596">
    <property type="entry name" value="rRNA_Ade_Mease_Trfase_CS"/>
</dbReference>
<evidence type="ECO:0000256" key="8">
    <source>
        <dbReference type="PROSITE-ProRule" id="PRU01026"/>
    </source>
</evidence>
<feature type="binding site" evidence="7 8">
    <location>
        <position position="89"/>
    </location>
    <ligand>
        <name>S-adenosyl-L-methionine</name>
        <dbReference type="ChEBI" id="CHEBI:59789"/>
    </ligand>
</feature>
<dbReference type="Gene3D" id="3.40.50.150">
    <property type="entry name" value="Vaccinia Virus protein VP39"/>
    <property type="match status" value="1"/>
</dbReference>
<feature type="binding site" evidence="7 8">
    <location>
        <position position="19"/>
    </location>
    <ligand>
        <name>S-adenosyl-L-methionine</name>
        <dbReference type="ChEBI" id="CHEBI:59789"/>
    </ligand>
</feature>
<feature type="domain" description="Ribosomal RNA adenine methylase transferase N-terminal" evidence="9">
    <location>
        <begin position="24"/>
        <end position="194"/>
    </location>
</feature>
<dbReference type="InterPro" id="IPR011530">
    <property type="entry name" value="rRNA_adenine_dimethylase"/>
</dbReference>
<keyword evidence="2 7" id="KW-0698">rRNA processing</keyword>
<keyword evidence="4 7" id="KW-0808">Transferase</keyword>
<reference evidence="11" key="1">
    <citation type="submission" date="2017-05" db="EMBL/GenBank/DDBJ databases">
        <title>Improved OligoMM genomes.</title>
        <authorList>
            <person name="Garzetti D."/>
        </authorList>
    </citation>
    <scope>NUCLEOTIDE SEQUENCE [LARGE SCALE GENOMIC DNA]</scope>
    <source>
        <strain evidence="11">YL45</strain>
    </source>
</reference>
<dbReference type="InterPro" id="IPR001737">
    <property type="entry name" value="KsgA/Erm"/>
</dbReference>
<comment type="similarity">
    <text evidence="7">Belongs to the class I-like SAM-binding methyltransferase superfamily. rRNA adenine N(6)-methyltransferase family. RsmA subfamily.</text>
</comment>
<protein>
    <recommendedName>
        <fullName evidence="7">Ribosomal RNA small subunit methyltransferase A</fullName>
        <ecNumber evidence="7">2.1.1.182</ecNumber>
    </recommendedName>
    <alternativeName>
        <fullName evidence="7">16S rRNA (adenine(1518)-N(6)/adenine(1519)-N(6))-dimethyltransferase</fullName>
    </alternativeName>
    <alternativeName>
        <fullName evidence="7">16S rRNA dimethyladenosine transferase</fullName>
    </alternativeName>
    <alternativeName>
        <fullName evidence="7">16S rRNA dimethylase</fullName>
    </alternativeName>
    <alternativeName>
        <fullName evidence="7">S-adenosylmethionine-6-N', N'-adenosyl(rRNA) dimethyltransferase</fullName>
    </alternativeName>
</protein>
<dbReference type="Gene3D" id="1.10.8.100">
    <property type="entry name" value="Ribosomal RNA adenine dimethylase-like, domain 2"/>
    <property type="match status" value="1"/>
</dbReference>
<dbReference type="NCBIfam" id="TIGR00755">
    <property type="entry name" value="ksgA"/>
    <property type="match status" value="1"/>
</dbReference>
<keyword evidence="5 7" id="KW-0949">S-adenosyl-L-methionine</keyword>
<dbReference type="EC" id="2.1.1.182" evidence="7"/>
<keyword evidence="11" id="KW-1185">Reference proteome</keyword>
<feature type="binding site" evidence="7 8">
    <location>
        <position position="17"/>
    </location>
    <ligand>
        <name>S-adenosyl-L-methionine</name>
        <dbReference type="ChEBI" id="CHEBI:59789"/>
    </ligand>
</feature>
<keyword evidence="1 7" id="KW-0963">Cytoplasm</keyword>
<feature type="binding site" evidence="7 8">
    <location>
        <position position="44"/>
    </location>
    <ligand>
        <name>S-adenosyl-L-methionine</name>
        <dbReference type="ChEBI" id="CHEBI:59789"/>
    </ligand>
</feature>
<accession>A0A227KE64</accession>
<dbReference type="InterPro" id="IPR023165">
    <property type="entry name" value="rRNA_Ade_diMease-like_C"/>
</dbReference>
<dbReference type="HAMAP" id="MF_00607">
    <property type="entry name" value="16SrRNA_methyltr_A"/>
    <property type="match status" value="1"/>
</dbReference>
<evidence type="ECO:0000256" key="5">
    <source>
        <dbReference type="ARBA" id="ARBA00022691"/>
    </source>
</evidence>
<comment type="function">
    <text evidence="7">Specifically dimethylates two adjacent adenosines (A1518 and A1519) in the loop of a conserved hairpin near the 3'-end of 16S rRNA in the 30S particle. May play a critical role in biogenesis of 30S subunits.</text>
</comment>
<evidence type="ECO:0000313" key="11">
    <source>
        <dbReference type="Proteomes" id="UP000214610"/>
    </source>
</evidence>
<keyword evidence="6 7" id="KW-0694">RNA-binding</keyword>